<name>A0A0U2ZA52_9ALTE</name>
<organism evidence="2 3">
    <name type="scientific">Lacimicrobium alkaliphilum</name>
    <dbReference type="NCBI Taxonomy" id="1526571"/>
    <lineage>
        <taxon>Bacteria</taxon>
        <taxon>Pseudomonadati</taxon>
        <taxon>Pseudomonadota</taxon>
        <taxon>Gammaproteobacteria</taxon>
        <taxon>Alteromonadales</taxon>
        <taxon>Alteromonadaceae</taxon>
        <taxon>Lacimicrobium</taxon>
    </lineage>
</organism>
<dbReference type="OrthoDB" id="583592at2"/>
<dbReference type="EMBL" id="CP013650">
    <property type="protein sequence ID" value="ALS99795.1"/>
    <property type="molecule type" value="Genomic_DNA"/>
</dbReference>
<dbReference type="PANTHER" id="PTHR12121">
    <property type="entry name" value="CARBON CATABOLITE REPRESSOR PROTEIN 4"/>
    <property type="match status" value="1"/>
</dbReference>
<evidence type="ECO:0000313" key="3">
    <source>
        <dbReference type="Proteomes" id="UP000068447"/>
    </source>
</evidence>
<dbReference type="CDD" id="cd09083">
    <property type="entry name" value="EEP-1"/>
    <property type="match status" value="1"/>
</dbReference>
<dbReference type="GO" id="GO:0000175">
    <property type="term" value="F:3'-5'-RNA exonuclease activity"/>
    <property type="evidence" value="ECO:0007669"/>
    <property type="project" value="TreeGrafter"/>
</dbReference>
<evidence type="ECO:0000313" key="2">
    <source>
        <dbReference type="EMBL" id="ALS99795.1"/>
    </source>
</evidence>
<dbReference type="STRING" id="1526571.AT746_17000"/>
<dbReference type="Proteomes" id="UP000068447">
    <property type="component" value="Chromosome"/>
</dbReference>
<protein>
    <recommendedName>
        <fullName evidence="1">Endonuclease/exonuclease/phosphatase domain-containing protein</fullName>
    </recommendedName>
</protein>
<dbReference type="Pfam" id="PF03372">
    <property type="entry name" value="Exo_endo_phos"/>
    <property type="match status" value="1"/>
</dbReference>
<dbReference type="RefSeq" id="WP_062482860.1">
    <property type="nucleotide sequence ID" value="NZ_CP013650.1"/>
</dbReference>
<evidence type="ECO:0000259" key="1">
    <source>
        <dbReference type="Pfam" id="PF03372"/>
    </source>
</evidence>
<dbReference type="InterPro" id="IPR050410">
    <property type="entry name" value="CCR4/nocturin_mRNA_transcr"/>
</dbReference>
<dbReference type="KEGG" id="lal:AT746_17000"/>
<proteinExistence type="predicted"/>
<dbReference type="Gene3D" id="3.60.10.10">
    <property type="entry name" value="Endonuclease/exonuclease/phosphatase"/>
    <property type="match status" value="1"/>
</dbReference>
<sequence length="274" mass="30565">MNRAVFILLLVLPVVAGADTLKVESFNLRYDNPDDGINAWPKRREMVITHIQSVKPDILTLQEALAHQLDWLSAQLTDYRCVGVGRDNGKREGEFVPICYRTDKLEALDSGHFWLSDTPNQAGSIGRGAHLPRVTSWIKLKHHPSLKTLTAFNTHFSHVSAEARNKSAEILLEQARKISGQLPIIISGDFNALPAELSYRHLLQNTMLPLQDAASAIAPQPTLNGFGTADPPVRIDYILTSKGFRVFDFDTFQINIEGRYISDHYPIMATVGLP</sequence>
<dbReference type="InterPro" id="IPR036691">
    <property type="entry name" value="Endo/exonu/phosph_ase_sf"/>
</dbReference>
<dbReference type="PANTHER" id="PTHR12121:SF36">
    <property type="entry name" value="ENDONUCLEASE_EXONUCLEASE_PHOSPHATASE DOMAIN-CONTAINING PROTEIN"/>
    <property type="match status" value="1"/>
</dbReference>
<reference evidence="2 3" key="1">
    <citation type="submission" date="2015-12" db="EMBL/GenBank/DDBJ databases">
        <title>Complete genome of Lacimicrobium alkaliphilum KCTC 32984.</title>
        <authorList>
            <person name="Kim S.-G."/>
            <person name="Lee Y.-J."/>
        </authorList>
    </citation>
    <scope>NUCLEOTIDE SEQUENCE [LARGE SCALE GENOMIC DNA]</scope>
    <source>
        <strain evidence="2 3">YelD216</strain>
    </source>
</reference>
<keyword evidence="3" id="KW-1185">Reference proteome</keyword>
<dbReference type="InterPro" id="IPR005135">
    <property type="entry name" value="Endo/exonuclease/phosphatase"/>
</dbReference>
<gene>
    <name evidence="2" type="ORF">AT746_17000</name>
</gene>
<accession>A0A0U2ZA52</accession>
<feature type="domain" description="Endonuclease/exonuclease/phosphatase" evidence="1">
    <location>
        <begin position="25"/>
        <end position="264"/>
    </location>
</feature>
<dbReference type="AlphaFoldDB" id="A0A0U2ZA52"/>
<dbReference type="SUPFAM" id="SSF56219">
    <property type="entry name" value="DNase I-like"/>
    <property type="match status" value="1"/>
</dbReference>